<accession>A0A645APP1</accession>
<gene>
    <name evidence="2" type="ORF">SDC9_102025</name>
</gene>
<dbReference type="Pfam" id="PF13180">
    <property type="entry name" value="PDZ_2"/>
    <property type="match status" value="1"/>
</dbReference>
<comment type="caution">
    <text evidence="2">The sequence shown here is derived from an EMBL/GenBank/DDBJ whole genome shotgun (WGS) entry which is preliminary data.</text>
</comment>
<evidence type="ECO:0000259" key="1">
    <source>
        <dbReference type="PROSITE" id="PS50106"/>
    </source>
</evidence>
<proteinExistence type="predicted"/>
<dbReference type="Gene3D" id="2.30.42.10">
    <property type="match status" value="1"/>
</dbReference>
<organism evidence="2">
    <name type="scientific">bioreactor metagenome</name>
    <dbReference type="NCBI Taxonomy" id="1076179"/>
    <lineage>
        <taxon>unclassified sequences</taxon>
        <taxon>metagenomes</taxon>
        <taxon>ecological metagenomes</taxon>
    </lineage>
</organism>
<dbReference type="InterPro" id="IPR036034">
    <property type="entry name" value="PDZ_sf"/>
</dbReference>
<name>A0A645APP1_9ZZZZ</name>
<reference evidence="2" key="1">
    <citation type="submission" date="2019-08" db="EMBL/GenBank/DDBJ databases">
        <authorList>
            <person name="Kucharzyk K."/>
            <person name="Murdoch R.W."/>
            <person name="Higgins S."/>
            <person name="Loffler F."/>
        </authorList>
    </citation>
    <scope>NUCLEOTIDE SEQUENCE</scope>
</reference>
<protein>
    <recommendedName>
        <fullName evidence="1">PDZ domain-containing protein</fullName>
    </recommendedName>
</protein>
<feature type="domain" description="PDZ" evidence="1">
    <location>
        <begin position="1"/>
        <end position="35"/>
    </location>
</feature>
<dbReference type="PROSITE" id="PS50106">
    <property type="entry name" value="PDZ"/>
    <property type="match status" value="1"/>
</dbReference>
<dbReference type="InterPro" id="IPR001478">
    <property type="entry name" value="PDZ"/>
</dbReference>
<sequence>MYAYGPAEEAGLLVGDVITQINGEKMTTNKAIRELLTEKHSGDLIVITYTRADVSSQVNVTLQ</sequence>
<dbReference type="EMBL" id="VSSQ01015177">
    <property type="protein sequence ID" value="MPM55232.1"/>
    <property type="molecule type" value="Genomic_DNA"/>
</dbReference>
<dbReference type="AlphaFoldDB" id="A0A645APP1"/>
<dbReference type="SUPFAM" id="SSF50156">
    <property type="entry name" value="PDZ domain-like"/>
    <property type="match status" value="1"/>
</dbReference>
<evidence type="ECO:0000313" key="2">
    <source>
        <dbReference type="EMBL" id="MPM55232.1"/>
    </source>
</evidence>